<dbReference type="Proteomes" id="UP001341840">
    <property type="component" value="Unassembled WGS sequence"/>
</dbReference>
<proteinExistence type="predicted"/>
<dbReference type="EMBL" id="JASCZI010151182">
    <property type="protein sequence ID" value="MED6170638.1"/>
    <property type="molecule type" value="Genomic_DNA"/>
</dbReference>
<feature type="non-terminal residue" evidence="1">
    <location>
        <position position="1"/>
    </location>
</feature>
<name>A0ABU6VDM5_9FABA</name>
<evidence type="ECO:0000313" key="2">
    <source>
        <dbReference type="Proteomes" id="UP001341840"/>
    </source>
</evidence>
<keyword evidence="2" id="KW-1185">Reference proteome</keyword>
<sequence>GTSAAVVRQHLWRRENNLVRESALHTANTDGDDDVDPGGGVRARERREWLGVLEREGNEKKWELQHRAVG</sequence>
<gene>
    <name evidence="1" type="ORF">PIB30_033009</name>
</gene>
<accession>A0ABU6VDM5</accession>
<reference evidence="1 2" key="1">
    <citation type="journal article" date="2023" name="Plants (Basel)">
        <title>Bridging the Gap: Combining Genomics and Transcriptomics Approaches to Understand Stylosanthes scabra, an Orphan Legume from the Brazilian Caatinga.</title>
        <authorList>
            <person name="Ferreira-Neto J.R.C."/>
            <person name="da Silva M.D."/>
            <person name="Binneck E."/>
            <person name="de Melo N.F."/>
            <person name="da Silva R.H."/>
            <person name="de Melo A.L.T.M."/>
            <person name="Pandolfi V."/>
            <person name="Bustamante F.O."/>
            <person name="Brasileiro-Vidal A.C."/>
            <person name="Benko-Iseppon A.M."/>
        </authorList>
    </citation>
    <scope>NUCLEOTIDE SEQUENCE [LARGE SCALE GENOMIC DNA]</scope>
    <source>
        <tissue evidence="1">Leaves</tissue>
    </source>
</reference>
<protein>
    <submittedName>
        <fullName evidence="1">Uncharacterized protein</fullName>
    </submittedName>
</protein>
<comment type="caution">
    <text evidence="1">The sequence shown here is derived from an EMBL/GenBank/DDBJ whole genome shotgun (WGS) entry which is preliminary data.</text>
</comment>
<evidence type="ECO:0000313" key="1">
    <source>
        <dbReference type="EMBL" id="MED6170638.1"/>
    </source>
</evidence>
<feature type="non-terminal residue" evidence="1">
    <location>
        <position position="70"/>
    </location>
</feature>
<organism evidence="1 2">
    <name type="scientific">Stylosanthes scabra</name>
    <dbReference type="NCBI Taxonomy" id="79078"/>
    <lineage>
        <taxon>Eukaryota</taxon>
        <taxon>Viridiplantae</taxon>
        <taxon>Streptophyta</taxon>
        <taxon>Embryophyta</taxon>
        <taxon>Tracheophyta</taxon>
        <taxon>Spermatophyta</taxon>
        <taxon>Magnoliopsida</taxon>
        <taxon>eudicotyledons</taxon>
        <taxon>Gunneridae</taxon>
        <taxon>Pentapetalae</taxon>
        <taxon>rosids</taxon>
        <taxon>fabids</taxon>
        <taxon>Fabales</taxon>
        <taxon>Fabaceae</taxon>
        <taxon>Papilionoideae</taxon>
        <taxon>50 kb inversion clade</taxon>
        <taxon>dalbergioids sensu lato</taxon>
        <taxon>Dalbergieae</taxon>
        <taxon>Pterocarpus clade</taxon>
        <taxon>Stylosanthes</taxon>
    </lineage>
</organism>